<accession>A0A835L322</accession>
<evidence type="ECO:0000313" key="2">
    <source>
        <dbReference type="EMBL" id="KAF9415325.1"/>
    </source>
</evidence>
<dbReference type="AlphaFoldDB" id="A0A835L322"/>
<dbReference type="EMBL" id="JACKWZ010000113">
    <property type="protein sequence ID" value="KAF9415325.1"/>
    <property type="molecule type" value="Genomic_DNA"/>
</dbReference>
<feature type="compositionally biased region" description="Low complexity" evidence="1">
    <location>
        <begin position="39"/>
        <end position="56"/>
    </location>
</feature>
<gene>
    <name evidence="2" type="ORF">HW555_006988</name>
</gene>
<protein>
    <submittedName>
        <fullName evidence="2">Uncharacterized protein</fullName>
    </submittedName>
</protein>
<feature type="region of interest" description="Disordered" evidence="1">
    <location>
        <begin position="30"/>
        <end position="67"/>
    </location>
</feature>
<comment type="caution">
    <text evidence="2">The sequence shown here is derived from an EMBL/GenBank/DDBJ whole genome shotgun (WGS) entry which is preliminary data.</text>
</comment>
<organism evidence="2 3">
    <name type="scientific">Spodoptera exigua</name>
    <name type="common">Beet armyworm</name>
    <name type="synonym">Noctua fulgens</name>
    <dbReference type="NCBI Taxonomy" id="7107"/>
    <lineage>
        <taxon>Eukaryota</taxon>
        <taxon>Metazoa</taxon>
        <taxon>Ecdysozoa</taxon>
        <taxon>Arthropoda</taxon>
        <taxon>Hexapoda</taxon>
        <taxon>Insecta</taxon>
        <taxon>Pterygota</taxon>
        <taxon>Neoptera</taxon>
        <taxon>Endopterygota</taxon>
        <taxon>Lepidoptera</taxon>
        <taxon>Glossata</taxon>
        <taxon>Ditrysia</taxon>
        <taxon>Noctuoidea</taxon>
        <taxon>Noctuidae</taxon>
        <taxon>Amphipyrinae</taxon>
        <taxon>Spodoptera</taxon>
    </lineage>
</organism>
<keyword evidence="3" id="KW-1185">Reference proteome</keyword>
<dbReference type="Proteomes" id="UP000648187">
    <property type="component" value="Unassembled WGS sequence"/>
</dbReference>
<sequence>MQTTLVMAKFASVHNAYAYGVSYDYTTFSEPASHGRAQPPSSCDYYRPSSPRSPSPGTRYHASPRSS</sequence>
<evidence type="ECO:0000256" key="1">
    <source>
        <dbReference type="SAM" id="MobiDB-lite"/>
    </source>
</evidence>
<evidence type="ECO:0000313" key="3">
    <source>
        <dbReference type="Proteomes" id="UP000648187"/>
    </source>
</evidence>
<name>A0A835L322_SPOEX</name>
<reference evidence="2" key="1">
    <citation type="submission" date="2020-08" db="EMBL/GenBank/DDBJ databases">
        <title>Spodoptera exigua strain:BAW_Kor-Di-RS1 Genome sequencing and assembly.</title>
        <authorList>
            <person name="Kim J."/>
            <person name="Nam H.Y."/>
            <person name="Kwon M."/>
            <person name="Choi J.H."/>
            <person name="Cho S.R."/>
            <person name="Kim G.-H."/>
        </authorList>
    </citation>
    <scope>NUCLEOTIDE SEQUENCE</scope>
    <source>
        <strain evidence="2">BAW_Kor-Di-RS1</strain>
        <tissue evidence="2">Whole-body</tissue>
    </source>
</reference>
<proteinExistence type="predicted"/>